<evidence type="ECO:0000313" key="6">
    <source>
        <dbReference type="Proteomes" id="UP000824469"/>
    </source>
</evidence>
<dbReference type="PRINTS" id="PR00347">
    <property type="entry name" value="THAUMATIN"/>
</dbReference>
<dbReference type="SMART" id="SM00205">
    <property type="entry name" value="THN"/>
    <property type="match status" value="1"/>
</dbReference>
<keyword evidence="2 3" id="KW-1015">Disulfide bond</keyword>
<keyword evidence="4" id="KW-0732">Signal</keyword>
<comment type="similarity">
    <text evidence="1">Belongs to the thaumatin family.</text>
</comment>
<dbReference type="EMBL" id="JAHRHJ020000002">
    <property type="protein sequence ID" value="KAH9325627.1"/>
    <property type="molecule type" value="Genomic_DNA"/>
</dbReference>
<evidence type="ECO:0000256" key="4">
    <source>
        <dbReference type="SAM" id="SignalP"/>
    </source>
</evidence>
<feature type="chain" id="PRO_5041294237" description="Thaumatin-like protein" evidence="4">
    <location>
        <begin position="31"/>
        <end position="265"/>
    </location>
</feature>
<evidence type="ECO:0000256" key="2">
    <source>
        <dbReference type="ARBA" id="ARBA00023157"/>
    </source>
</evidence>
<accession>A0AA38LLH0</accession>
<organism evidence="5 6">
    <name type="scientific">Taxus chinensis</name>
    <name type="common">Chinese yew</name>
    <name type="synonym">Taxus wallichiana var. chinensis</name>
    <dbReference type="NCBI Taxonomy" id="29808"/>
    <lineage>
        <taxon>Eukaryota</taxon>
        <taxon>Viridiplantae</taxon>
        <taxon>Streptophyta</taxon>
        <taxon>Embryophyta</taxon>
        <taxon>Tracheophyta</taxon>
        <taxon>Spermatophyta</taxon>
        <taxon>Pinopsida</taxon>
        <taxon>Pinidae</taxon>
        <taxon>Conifers II</taxon>
        <taxon>Cupressales</taxon>
        <taxon>Taxaceae</taxon>
        <taxon>Taxus</taxon>
    </lineage>
</organism>
<dbReference type="PANTHER" id="PTHR31048">
    <property type="entry name" value="OS03G0233200 PROTEIN"/>
    <property type="match status" value="1"/>
</dbReference>
<dbReference type="AlphaFoldDB" id="A0AA38LLH0"/>
<gene>
    <name evidence="5" type="ORF">KI387_005805</name>
</gene>
<feature type="disulfide bond" evidence="3">
    <location>
        <begin position="107"/>
        <end position="113"/>
    </location>
</feature>
<feature type="signal peptide" evidence="4">
    <location>
        <begin position="1"/>
        <end position="30"/>
    </location>
</feature>
<evidence type="ECO:0008006" key="7">
    <source>
        <dbReference type="Google" id="ProtNLM"/>
    </source>
</evidence>
<feature type="disulfide bond" evidence="3">
    <location>
        <begin position="202"/>
        <end position="211"/>
    </location>
</feature>
<dbReference type="SUPFAM" id="SSF49870">
    <property type="entry name" value="Osmotin, thaumatin-like protein"/>
    <property type="match status" value="1"/>
</dbReference>
<dbReference type="PIRSF" id="PIRSF002703">
    <property type="entry name" value="Thaumatin"/>
    <property type="match status" value="1"/>
</dbReference>
<dbReference type="Pfam" id="PF00314">
    <property type="entry name" value="Thaumatin"/>
    <property type="match status" value="1"/>
</dbReference>
<evidence type="ECO:0000256" key="1">
    <source>
        <dbReference type="ARBA" id="ARBA00010607"/>
    </source>
</evidence>
<dbReference type="CDD" id="cd09218">
    <property type="entry name" value="TLP-PA"/>
    <property type="match status" value="1"/>
</dbReference>
<keyword evidence="6" id="KW-1185">Reference proteome</keyword>
<feature type="disulfide bond" evidence="3">
    <location>
        <begin position="170"/>
        <end position="252"/>
    </location>
</feature>
<dbReference type="InterPro" id="IPR001938">
    <property type="entry name" value="Thaumatin"/>
</dbReference>
<dbReference type="PROSITE" id="PS51367">
    <property type="entry name" value="THAUMATIN_2"/>
    <property type="match status" value="1"/>
</dbReference>
<feature type="disulfide bond" evidence="3">
    <location>
        <begin position="183"/>
        <end position="198"/>
    </location>
</feature>
<dbReference type="FunFam" id="2.60.110.10:FF:000002">
    <property type="entry name" value="Thaumatin-like protein 1a"/>
    <property type="match status" value="1"/>
</dbReference>
<feature type="disulfide bond" evidence="3">
    <location>
        <begin position="91"/>
        <end position="102"/>
    </location>
</feature>
<proteinExistence type="inferred from homology"/>
<feature type="disulfide bond" evidence="3">
    <location>
        <begin position="43"/>
        <end position="263"/>
    </location>
</feature>
<dbReference type="Gene3D" id="2.60.110.10">
    <property type="entry name" value="Thaumatin"/>
    <property type="match status" value="1"/>
</dbReference>
<protein>
    <recommendedName>
        <fullName evidence="7">Thaumatin-like protein</fullName>
    </recommendedName>
</protein>
<feature type="disulfide bond" evidence="3">
    <location>
        <begin position="212"/>
        <end position="222"/>
    </location>
</feature>
<reference evidence="5 6" key="1">
    <citation type="journal article" date="2021" name="Nat. Plants">
        <title>The Taxus genome provides insights into paclitaxel biosynthesis.</title>
        <authorList>
            <person name="Xiong X."/>
            <person name="Gou J."/>
            <person name="Liao Q."/>
            <person name="Li Y."/>
            <person name="Zhou Q."/>
            <person name="Bi G."/>
            <person name="Li C."/>
            <person name="Du R."/>
            <person name="Wang X."/>
            <person name="Sun T."/>
            <person name="Guo L."/>
            <person name="Liang H."/>
            <person name="Lu P."/>
            <person name="Wu Y."/>
            <person name="Zhang Z."/>
            <person name="Ro D.K."/>
            <person name="Shang Y."/>
            <person name="Huang S."/>
            <person name="Yan J."/>
        </authorList>
    </citation>
    <scope>NUCLEOTIDE SEQUENCE [LARGE SCALE GENOMIC DNA]</scope>
    <source>
        <strain evidence="5">Ta-2019</strain>
    </source>
</reference>
<dbReference type="InterPro" id="IPR037176">
    <property type="entry name" value="Osmotin/thaumatin-like_sf"/>
</dbReference>
<feature type="disulfide bond" evidence="3">
    <location>
        <begin position="175"/>
        <end position="235"/>
    </location>
</feature>
<evidence type="ECO:0000256" key="3">
    <source>
        <dbReference type="PIRSR" id="PIRSR002703-1"/>
    </source>
</evidence>
<sequence length="265" mass="27886">MGMRMRMLKLGAAMVLFVVTIFSNGRGVRCQYESRRMTLVNKCKQTVWPGIQPGAGHVVLERGGACLAPETAKSFDAPLGWSGRIWARHNCSFDDSGNNGRCTTGDCGGAFFCNGLGGAPPATLVEITLATSPCNDSSSSACNDFYDVSLVDGYNLPVTICPAEGGSGQCGLAGCSKDLNEVCPRGLAVVEEGQVVACNSACSAFDSPEYCCTGRYGDPHTCAPNVYSTLFKSNCPSAYSYAYDDATSLLTCSGSPHYVITFCPA</sequence>
<dbReference type="Proteomes" id="UP000824469">
    <property type="component" value="Unassembled WGS sequence"/>
</dbReference>
<name>A0AA38LLH0_TAXCH</name>
<comment type="caution">
    <text evidence="5">The sequence shown here is derived from an EMBL/GenBank/DDBJ whole genome shotgun (WGS) entry which is preliminary data.</text>
</comment>
<evidence type="ECO:0000313" key="5">
    <source>
        <dbReference type="EMBL" id="KAH9325627.1"/>
    </source>
</evidence>